<keyword evidence="1" id="KW-1133">Transmembrane helix</keyword>
<gene>
    <name evidence="2" type="ORF">PUP29_08915</name>
</gene>
<organism evidence="2">
    <name type="scientific">Christensenella massiliensis</name>
    <dbReference type="NCBI Taxonomy" id="1805714"/>
    <lineage>
        <taxon>Bacteria</taxon>
        <taxon>Bacillati</taxon>
        <taxon>Bacillota</taxon>
        <taxon>Clostridia</taxon>
        <taxon>Christensenellales</taxon>
        <taxon>Christensenellaceae</taxon>
        <taxon>Christensenella</taxon>
    </lineage>
</organism>
<dbReference type="InterPro" id="IPR025699">
    <property type="entry name" value="ABC2_memb-like"/>
</dbReference>
<sequence length="215" mass="23876">MKNLLIKEWRLALHPAALLFLCLSSMLLIPSYPYFVIFFYTCLGLFFICLSGRENKDIYYTMLLPASKRGIVTARFLLAILIELLQFAAAIPFALLHNVLYSAPNAAGMNVNTAFFGFAFLLIGLFNLVFFPKYYRNPNKVGMPFLFGCLAFAAGMTAVEAGRFALPAIDAYLNAQGTQNLPYQLAALAAGAALWALFTLIAYRRSAKSFEAFDL</sequence>
<proteinExistence type="predicted"/>
<name>A0AAU8A7G3_9FIRM</name>
<dbReference type="EMBL" id="CP117826">
    <property type="protein sequence ID" value="XCC61644.1"/>
    <property type="molecule type" value="Genomic_DNA"/>
</dbReference>
<protein>
    <submittedName>
        <fullName evidence="2">ABC-2 transporter permease</fullName>
    </submittedName>
</protein>
<keyword evidence="1" id="KW-0472">Membrane</keyword>
<dbReference type="AlphaFoldDB" id="A0AAU8A7G3"/>
<dbReference type="Pfam" id="PF13346">
    <property type="entry name" value="ABC2_membrane_5"/>
    <property type="match status" value="1"/>
</dbReference>
<feature type="transmembrane region" description="Helical" evidence="1">
    <location>
        <begin position="114"/>
        <end position="131"/>
    </location>
</feature>
<reference evidence="2" key="1">
    <citation type="submission" date="2023-02" db="EMBL/GenBank/DDBJ databases">
        <title>Gut commensal Christensenella minuta modulates host metabolism via a new class of secondary bile acids.</title>
        <authorList>
            <person name="Liu C."/>
        </authorList>
    </citation>
    <scope>NUCLEOTIDE SEQUENCE</scope>
    <source>
        <strain evidence="2">CA70</strain>
    </source>
</reference>
<feature type="transmembrane region" description="Helical" evidence="1">
    <location>
        <begin position="143"/>
        <end position="161"/>
    </location>
</feature>
<keyword evidence="1" id="KW-0812">Transmembrane</keyword>
<feature type="transmembrane region" description="Helical" evidence="1">
    <location>
        <begin position="12"/>
        <end position="29"/>
    </location>
</feature>
<feature type="transmembrane region" description="Helical" evidence="1">
    <location>
        <begin position="181"/>
        <end position="203"/>
    </location>
</feature>
<evidence type="ECO:0000256" key="1">
    <source>
        <dbReference type="SAM" id="Phobius"/>
    </source>
</evidence>
<evidence type="ECO:0000313" key="2">
    <source>
        <dbReference type="EMBL" id="XCC61644.1"/>
    </source>
</evidence>
<accession>A0AAU8A7G3</accession>
<dbReference type="RefSeq" id="WP_353423042.1">
    <property type="nucleotide sequence ID" value="NZ_CP117826.1"/>
</dbReference>
<feature type="transmembrane region" description="Helical" evidence="1">
    <location>
        <begin position="72"/>
        <end position="94"/>
    </location>
</feature>
<feature type="transmembrane region" description="Helical" evidence="1">
    <location>
        <begin position="35"/>
        <end position="52"/>
    </location>
</feature>